<evidence type="ECO:0000256" key="1">
    <source>
        <dbReference type="SAM" id="Coils"/>
    </source>
</evidence>
<protein>
    <submittedName>
        <fullName evidence="2">CRISPR associated protein Cas10, large subunit of Type III system effector complex</fullName>
    </submittedName>
</protein>
<feature type="coiled-coil region" evidence="1">
    <location>
        <begin position="521"/>
        <end position="564"/>
    </location>
</feature>
<keyword evidence="1" id="KW-0175">Coiled coil</keyword>
<accession>A0A1Q6DVB9</accession>
<organism evidence="2 3">
    <name type="scientific">Methanohalarchaeum thermophilum</name>
    <dbReference type="NCBI Taxonomy" id="1903181"/>
    <lineage>
        <taxon>Archaea</taxon>
        <taxon>Methanobacteriati</taxon>
        <taxon>Methanobacteriota</taxon>
        <taxon>Methanonatronarchaeia</taxon>
        <taxon>Methanonatronarchaeales</taxon>
        <taxon>Methanonatronarchaeaceae</taxon>
        <taxon>Candidatus Methanohalarchaeum</taxon>
    </lineage>
</organism>
<dbReference type="Proteomes" id="UP000185744">
    <property type="component" value="Unassembled WGS sequence"/>
</dbReference>
<dbReference type="STRING" id="1903181.BTN85_0807"/>
<proteinExistence type="predicted"/>
<dbReference type="EMBL" id="MSDW01000001">
    <property type="protein sequence ID" value="OKY78319.1"/>
    <property type="molecule type" value="Genomic_DNA"/>
</dbReference>
<dbReference type="AlphaFoldDB" id="A0A1Q6DVB9"/>
<keyword evidence="3" id="KW-1185">Reference proteome</keyword>
<evidence type="ECO:0000313" key="2">
    <source>
        <dbReference type="EMBL" id="OKY78319.1"/>
    </source>
</evidence>
<sequence length="1063" mass="123041">MSEKSPQIKKLKQKKEDILLSEIGALIHDIGKLSEVFVESHSKEEKDSENSWVPHTAIFDFDIKNGEDDISKLAKDAKNALKNKTVEINNKENNLFIECVYGHHEKKLDGEEKSYEKPTPCTLTFPNKDYSNLHEYVGRADNFDSRMDKGNTNECQTKSSTFMASAFGKEESLDIKKLKKFRKTIYEEIIKLSSNSMDLSEVRSNLLDETRNKFSQTLGETKRAANDVSLWEHSYMTMTIVKALINETILNENHSLEKNSLVEDLKILSIGWNYFNFLSMSEKISDITGREIIIDKIKEKIIKKIETESLLGNKIYEDERGVHFLIPASLDEDEIKKDLFEIFNETIEGVILPKIVFSENGSSINQMLHENINNIKNEPKTVCELPSWYIDNLNLINKYKDKDDQNILVCNNCGKSLYKEGNNLEICSICGEKIREVKIDSKETKITDEIAWKDDGKGDYEGIGLFLLNFELEKSREYIKSLFLNKLFSQIDQINQLYKIEDEGLNLGAIKGWLNDKGVPRNKAKEEISEAQDRLEKAGLEKYSKRLSKKRDNKNEMKKFLKENDFKKLAKKQAKSLLEENTGSKGLSKKKEIIKNKSKSKALKELSSKRLSPSRQMRIWKNADSFFKKIKNVLQNDIGTLNRHKFNYKPYSEEESDQENIPFNQAIEVRFISKNQSEKGEVLFSEDSISTITPHVNEFIENNEVRKIKVIDDNLKNEREFSVEKRGTEIFKQFRIISRSPNQFLFLAPAEKTIKIMNSIKEKYEEELGKAYGKIPLNVGIVFGKRKTPMFSLIDSARRFRNVHENKNQNEVKSYEVVEVDGGENGDRVELGIIPESKKDVFDEREVFERSIQIPFTLGNGEVDSYHPYLRVKPETVENEENVLKVEVGGETFSQLHVMDINEGDVVKLDEANFDFEFLDSNIKRFNINKDRDHEVGKKQNSGPYSFEEWQKFVELGEIFGAIGRWKPLRDIGSLAAEKRIEWSDKEGDLGSNRDNYRKLVGSILENKFSKSDKKELKWDRKNNFTHREFLIQSILDGTFFDALKLFNSILDIKIEELKNISR</sequence>
<evidence type="ECO:0000313" key="3">
    <source>
        <dbReference type="Proteomes" id="UP000185744"/>
    </source>
</evidence>
<dbReference type="InParanoid" id="A0A1Q6DVB9"/>
<gene>
    <name evidence="2" type="ORF">BTN85_0807</name>
</gene>
<reference evidence="2" key="1">
    <citation type="submission" date="2016-12" db="EMBL/GenBank/DDBJ databases">
        <title>Discovery of methanogenic haloarchaea.</title>
        <authorList>
            <person name="Sorokin D.Y."/>
            <person name="Makarova K.S."/>
            <person name="Abbas B."/>
            <person name="Ferrer M."/>
            <person name="Golyshin P.N."/>
        </authorList>
    </citation>
    <scope>NUCLEOTIDE SEQUENCE [LARGE SCALE GENOMIC DNA]</scope>
    <source>
        <strain evidence="2">HMET1</strain>
    </source>
</reference>
<name>A0A1Q6DVB9_METT1</name>
<feature type="coiled-coil region" evidence="1">
    <location>
        <begin position="63"/>
        <end position="94"/>
    </location>
</feature>
<comment type="caution">
    <text evidence="2">The sequence shown here is derived from an EMBL/GenBank/DDBJ whole genome shotgun (WGS) entry which is preliminary data.</text>
</comment>